<dbReference type="EMBL" id="CM001224">
    <property type="protein sequence ID" value="KEH18635.1"/>
    <property type="molecule type" value="Genomic_DNA"/>
</dbReference>
<evidence type="ECO:0000313" key="3">
    <source>
        <dbReference type="Proteomes" id="UP000002051"/>
    </source>
</evidence>
<reference evidence="2" key="3">
    <citation type="submission" date="2015-04" db="UniProtKB">
        <authorList>
            <consortium name="EnsemblPlants"/>
        </authorList>
    </citation>
    <scope>IDENTIFICATION</scope>
    <source>
        <strain evidence="2">cv. Jemalong A17</strain>
    </source>
</reference>
<evidence type="ECO:0000313" key="1">
    <source>
        <dbReference type="EMBL" id="KEH18635.1"/>
    </source>
</evidence>
<dbReference type="EnsemblPlants" id="KEH18635">
    <property type="protein sequence ID" value="KEH18635"/>
    <property type="gene ID" value="MTR_8g027515"/>
</dbReference>
<accession>A0A072TYK8</accession>
<reference evidence="1 3" key="1">
    <citation type="journal article" date="2011" name="Nature">
        <title>The Medicago genome provides insight into the evolution of rhizobial symbioses.</title>
        <authorList>
            <person name="Young N.D."/>
            <person name="Debelle F."/>
            <person name="Oldroyd G.E."/>
            <person name="Geurts R."/>
            <person name="Cannon S.B."/>
            <person name="Udvardi M.K."/>
            <person name="Benedito V.A."/>
            <person name="Mayer K.F."/>
            <person name="Gouzy J."/>
            <person name="Schoof H."/>
            <person name="Van de Peer Y."/>
            <person name="Proost S."/>
            <person name="Cook D.R."/>
            <person name="Meyers B.C."/>
            <person name="Spannagl M."/>
            <person name="Cheung F."/>
            <person name="De Mita S."/>
            <person name="Krishnakumar V."/>
            <person name="Gundlach H."/>
            <person name="Zhou S."/>
            <person name="Mudge J."/>
            <person name="Bharti A.K."/>
            <person name="Murray J.D."/>
            <person name="Naoumkina M.A."/>
            <person name="Rosen B."/>
            <person name="Silverstein K.A."/>
            <person name="Tang H."/>
            <person name="Rombauts S."/>
            <person name="Zhao P.X."/>
            <person name="Zhou P."/>
            <person name="Barbe V."/>
            <person name="Bardou P."/>
            <person name="Bechner M."/>
            <person name="Bellec A."/>
            <person name="Berger A."/>
            <person name="Berges H."/>
            <person name="Bidwell S."/>
            <person name="Bisseling T."/>
            <person name="Choisne N."/>
            <person name="Couloux A."/>
            <person name="Denny R."/>
            <person name="Deshpande S."/>
            <person name="Dai X."/>
            <person name="Doyle J.J."/>
            <person name="Dudez A.M."/>
            <person name="Farmer A.D."/>
            <person name="Fouteau S."/>
            <person name="Franken C."/>
            <person name="Gibelin C."/>
            <person name="Gish J."/>
            <person name="Goldstein S."/>
            <person name="Gonzalez A.J."/>
            <person name="Green P.J."/>
            <person name="Hallab A."/>
            <person name="Hartog M."/>
            <person name="Hua A."/>
            <person name="Humphray S.J."/>
            <person name="Jeong D.H."/>
            <person name="Jing Y."/>
            <person name="Jocker A."/>
            <person name="Kenton S.M."/>
            <person name="Kim D.J."/>
            <person name="Klee K."/>
            <person name="Lai H."/>
            <person name="Lang C."/>
            <person name="Lin S."/>
            <person name="Macmil S.L."/>
            <person name="Magdelenat G."/>
            <person name="Matthews L."/>
            <person name="McCorrison J."/>
            <person name="Monaghan E.L."/>
            <person name="Mun J.H."/>
            <person name="Najar F.Z."/>
            <person name="Nicholson C."/>
            <person name="Noirot C."/>
            <person name="O'Bleness M."/>
            <person name="Paule C.R."/>
            <person name="Poulain J."/>
            <person name="Prion F."/>
            <person name="Qin B."/>
            <person name="Qu C."/>
            <person name="Retzel E.F."/>
            <person name="Riddle C."/>
            <person name="Sallet E."/>
            <person name="Samain S."/>
            <person name="Samson N."/>
            <person name="Sanders I."/>
            <person name="Saurat O."/>
            <person name="Scarpelli C."/>
            <person name="Schiex T."/>
            <person name="Segurens B."/>
            <person name="Severin A.J."/>
            <person name="Sherrier D.J."/>
            <person name="Shi R."/>
            <person name="Sims S."/>
            <person name="Singer S.R."/>
            <person name="Sinharoy S."/>
            <person name="Sterck L."/>
            <person name="Viollet A."/>
            <person name="Wang B.B."/>
            <person name="Wang K."/>
            <person name="Wang M."/>
            <person name="Wang X."/>
            <person name="Warfsmann J."/>
            <person name="Weissenbach J."/>
            <person name="White D.D."/>
            <person name="White J.D."/>
            <person name="Wiley G.B."/>
            <person name="Wincker P."/>
            <person name="Xing Y."/>
            <person name="Yang L."/>
            <person name="Yao Z."/>
            <person name="Ying F."/>
            <person name="Zhai J."/>
            <person name="Zhou L."/>
            <person name="Zuber A."/>
            <person name="Denarie J."/>
            <person name="Dixon R.A."/>
            <person name="May G.D."/>
            <person name="Schwartz D.C."/>
            <person name="Rogers J."/>
            <person name="Quetier F."/>
            <person name="Town C.D."/>
            <person name="Roe B.A."/>
        </authorList>
    </citation>
    <scope>NUCLEOTIDE SEQUENCE [LARGE SCALE GENOMIC DNA]</scope>
    <source>
        <strain evidence="1">A17</strain>
        <strain evidence="2 3">cv. Jemalong A17</strain>
    </source>
</reference>
<dbReference type="Proteomes" id="UP000002051">
    <property type="component" value="Chromosome 8"/>
</dbReference>
<dbReference type="HOGENOM" id="CLU_2376065_0_0_1"/>
<protein>
    <submittedName>
        <fullName evidence="1 2">Uncharacterized protein</fullName>
    </submittedName>
</protein>
<organism evidence="1 3">
    <name type="scientific">Medicago truncatula</name>
    <name type="common">Barrel medic</name>
    <name type="synonym">Medicago tribuloides</name>
    <dbReference type="NCBI Taxonomy" id="3880"/>
    <lineage>
        <taxon>Eukaryota</taxon>
        <taxon>Viridiplantae</taxon>
        <taxon>Streptophyta</taxon>
        <taxon>Embryophyta</taxon>
        <taxon>Tracheophyta</taxon>
        <taxon>Spermatophyta</taxon>
        <taxon>Magnoliopsida</taxon>
        <taxon>eudicotyledons</taxon>
        <taxon>Gunneridae</taxon>
        <taxon>Pentapetalae</taxon>
        <taxon>rosids</taxon>
        <taxon>fabids</taxon>
        <taxon>Fabales</taxon>
        <taxon>Fabaceae</taxon>
        <taxon>Papilionoideae</taxon>
        <taxon>50 kb inversion clade</taxon>
        <taxon>NPAAA clade</taxon>
        <taxon>Hologalegina</taxon>
        <taxon>IRL clade</taxon>
        <taxon>Trifolieae</taxon>
        <taxon>Medicago</taxon>
    </lineage>
</organism>
<evidence type="ECO:0000313" key="2">
    <source>
        <dbReference type="EnsemblPlants" id="KEH18635"/>
    </source>
</evidence>
<dbReference type="AlphaFoldDB" id="A0A072TYK8"/>
<keyword evidence="3" id="KW-1185">Reference proteome</keyword>
<proteinExistence type="predicted"/>
<sequence length="95" mass="10955">MGCKIARLKTWGAKSHNWQKIGVKSAIKPCFFYKHDTDYLAAKNISNAIPYTVFEALITCSYFLAHWRNDVDATLENRTSRTRENRNCGDHKKTS</sequence>
<name>A0A072TYK8_MEDTR</name>
<reference evidence="1 3" key="2">
    <citation type="journal article" date="2014" name="BMC Genomics">
        <title>An improved genome release (version Mt4.0) for the model legume Medicago truncatula.</title>
        <authorList>
            <person name="Tang H."/>
            <person name="Krishnakumar V."/>
            <person name="Bidwell S."/>
            <person name="Rosen B."/>
            <person name="Chan A."/>
            <person name="Zhou S."/>
            <person name="Gentzbittel L."/>
            <person name="Childs K.L."/>
            <person name="Yandell M."/>
            <person name="Gundlach H."/>
            <person name="Mayer K.F."/>
            <person name="Schwartz D.C."/>
            <person name="Town C.D."/>
        </authorList>
    </citation>
    <scope>GENOME REANNOTATION</scope>
    <source>
        <strain evidence="1">A17</strain>
        <strain evidence="2 3">cv. Jemalong A17</strain>
    </source>
</reference>
<gene>
    <name evidence="1" type="ordered locus">MTR_8g027515</name>
</gene>